<dbReference type="InterPro" id="IPR000626">
    <property type="entry name" value="Ubiquitin-like_dom"/>
</dbReference>
<evidence type="ECO:0000256" key="2">
    <source>
        <dbReference type="ARBA" id="ARBA00022692"/>
    </source>
</evidence>
<dbReference type="PROSITE" id="PS50053">
    <property type="entry name" value="UBIQUITIN_2"/>
    <property type="match status" value="1"/>
</dbReference>
<comment type="subcellular location">
    <subcellularLocation>
        <location evidence="1">Membrane</location>
    </subcellularLocation>
</comment>
<dbReference type="Pfam" id="PF00240">
    <property type="entry name" value="ubiquitin"/>
    <property type="match status" value="1"/>
</dbReference>
<dbReference type="InterPro" id="IPR029071">
    <property type="entry name" value="Ubiquitin-like_domsf"/>
</dbReference>
<keyword evidence="2" id="KW-0812">Transmembrane</keyword>
<evidence type="ECO:0000256" key="4">
    <source>
        <dbReference type="ARBA" id="ARBA00023136"/>
    </source>
</evidence>
<protein>
    <recommendedName>
        <fullName evidence="6">Ubiquitin-like domain-containing protein</fullName>
    </recommendedName>
</protein>
<dbReference type="AlphaFoldDB" id="A0A7S3AX28"/>
<feature type="region of interest" description="Disordered" evidence="5">
    <location>
        <begin position="156"/>
        <end position="175"/>
    </location>
</feature>
<evidence type="ECO:0000313" key="7">
    <source>
        <dbReference type="EMBL" id="CAE0116047.1"/>
    </source>
</evidence>
<dbReference type="GO" id="GO:0030968">
    <property type="term" value="P:endoplasmic reticulum unfolded protein response"/>
    <property type="evidence" value="ECO:0007669"/>
    <property type="project" value="TreeGrafter"/>
</dbReference>
<dbReference type="SMART" id="SM00213">
    <property type="entry name" value="UBQ"/>
    <property type="match status" value="1"/>
</dbReference>
<gene>
    <name evidence="7" type="ORF">HERI1096_LOCUS16732</name>
</gene>
<feature type="compositionally biased region" description="Polar residues" evidence="5">
    <location>
        <begin position="102"/>
        <end position="118"/>
    </location>
</feature>
<evidence type="ECO:0000259" key="6">
    <source>
        <dbReference type="PROSITE" id="PS50053"/>
    </source>
</evidence>
<keyword evidence="3" id="KW-1133">Transmembrane helix</keyword>
<dbReference type="InterPro" id="IPR039751">
    <property type="entry name" value="HERPUD1/2"/>
</dbReference>
<feature type="region of interest" description="Disordered" evidence="5">
    <location>
        <begin position="88"/>
        <end position="133"/>
    </location>
</feature>
<dbReference type="GO" id="GO:0016020">
    <property type="term" value="C:membrane"/>
    <property type="evidence" value="ECO:0007669"/>
    <property type="project" value="UniProtKB-SubCell"/>
</dbReference>
<evidence type="ECO:0000256" key="3">
    <source>
        <dbReference type="ARBA" id="ARBA00022989"/>
    </source>
</evidence>
<feature type="compositionally biased region" description="Low complexity" evidence="5">
    <location>
        <begin position="330"/>
        <end position="361"/>
    </location>
</feature>
<organism evidence="7">
    <name type="scientific">Haptolina ericina</name>
    <dbReference type="NCBI Taxonomy" id="156174"/>
    <lineage>
        <taxon>Eukaryota</taxon>
        <taxon>Haptista</taxon>
        <taxon>Haptophyta</taxon>
        <taxon>Prymnesiophyceae</taxon>
        <taxon>Prymnesiales</taxon>
        <taxon>Prymnesiaceae</taxon>
        <taxon>Haptolina</taxon>
    </lineage>
</organism>
<evidence type="ECO:0000256" key="5">
    <source>
        <dbReference type="SAM" id="MobiDB-lite"/>
    </source>
</evidence>
<feature type="region of interest" description="Disordered" evidence="5">
    <location>
        <begin position="327"/>
        <end position="381"/>
    </location>
</feature>
<accession>A0A7S3AX28</accession>
<dbReference type="PANTHER" id="PTHR12943">
    <property type="entry name" value="HOMOCYSTEINE-RESPONSIVE ENDOPLASMIC RETICULUM-RESIDENT UNIQUITIN-LIKE DOMAIN HERPUD PROTEIN FAMILY MEMBER"/>
    <property type="match status" value="1"/>
</dbReference>
<dbReference type="Gene3D" id="3.10.20.90">
    <property type="entry name" value="Phosphatidylinositol 3-kinase Catalytic Subunit, Chain A, domain 1"/>
    <property type="match status" value="1"/>
</dbReference>
<dbReference type="SUPFAM" id="SSF54236">
    <property type="entry name" value="Ubiquitin-like"/>
    <property type="match status" value="1"/>
</dbReference>
<feature type="compositionally biased region" description="Pro residues" evidence="5">
    <location>
        <begin position="156"/>
        <end position="172"/>
    </location>
</feature>
<name>A0A7S3AX28_9EUKA</name>
<reference evidence="7" key="1">
    <citation type="submission" date="2021-01" db="EMBL/GenBank/DDBJ databases">
        <authorList>
            <person name="Corre E."/>
            <person name="Pelletier E."/>
            <person name="Niang G."/>
            <person name="Scheremetjew M."/>
            <person name="Finn R."/>
            <person name="Kale V."/>
            <person name="Holt S."/>
            <person name="Cochrane G."/>
            <person name="Meng A."/>
            <person name="Brown T."/>
            <person name="Cohen L."/>
        </authorList>
    </citation>
    <scope>NUCLEOTIDE SEQUENCE</scope>
    <source>
        <strain evidence="7">CCMP281</strain>
    </source>
</reference>
<keyword evidence="4" id="KW-0472">Membrane</keyword>
<evidence type="ECO:0000256" key="1">
    <source>
        <dbReference type="ARBA" id="ARBA00004370"/>
    </source>
</evidence>
<sequence length="419" mass="43811">MQATQGCFDLVIKDPSSCSDRDLRLTADLSGTVLDVKRLICQAHSAQPQPAEQRLIFAGRLLKDEMRMTEVLQQRDTSEPQTFHLVLPAKPRPAPCVPSTVPPSRTRSAPTSTNTSAMPTMPQPSAVMQPASAGEASVPPTQWAAVNSFGQNVPPAHPMAQPSPPLYSPPQHPGREPRSFAWGQEYPLPPYRYVVREWCGQPYVFTVPVLRGPIAPSNCGPWAESVPGSTGGVAAAAGGVGVVAEQPARPPVDIGPADAARDEAAGEGNVDAVKLLLKLVLFVYILGQDGGPNRTFLLSIGAVIVFLGQVGYLDFIPRLVAPAPRPQVPPAGQAAPTHAVGDAANVADPAGDGADPALAGDSSEQAVEGDEEARQPPPARSVWRELEGVVVAFFTSLFPSLPTGDPGEQAAVAAGPGAM</sequence>
<proteinExistence type="predicted"/>
<dbReference type="EMBL" id="HBHX01030053">
    <property type="protein sequence ID" value="CAE0116047.1"/>
    <property type="molecule type" value="Transcribed_RNA"/>
</dbReference>
<feature type="domain" description="Ubiquitin-like" evidence="6">
    <location>
        <begin position="8"/>
        <end position="87"/>
    </location>
</feature>
<dbReference type="PANTHER" id="PTHR12943:SF27">
    <property type="entry name" value="HOMOCYSTEINE-INDUCED ENDOPLASMIC RETICULUM PROTEIN, ISOFORM A"/>
    <property type="match status" value="1"/>
</dbReference>